<dbReference type="GO" id="GO:0008270">
    <property type="term" value="F:zinc ion binding"/>
    <property type="evidence" value="ECO:0007669"/>
    <property type="project" value="InterPro"/>
</dbReference>
<name>K2QTI4_MACPH</name>
<sequence>MGSPMQIVELGTLRARENEESSFLGSSTGVYFVNTVRNAFKASKDPGAHSADSPSLIDPEQEEPNPLEDFLLDERTSHENNPSFTTPIPRGPAYDAAPPGVGRPPSPEVSKKLLVLYFKLWHPLFPFVHGPAFIQEIEALYDPSKPAFNPPGNDPDRHRCCRAIIAQCILNVAQAGIAKEILPRHSRIESSQSLIFSLSSLATKQDLHSLQALLAAQLYFVCAGSFRSASAVGGMLNKSLFHGGLHRCPNRYSQLSDHERDMRKRIFWSAYVLDRYLSQGLGIPLGFQDSDIDVCMPGKEKHRAMSSRSYPAGLPRQDSTSSGVSSGSVQGPSASHADGRRAASPDYSHNVERNDTPSNHQEHVHKDIVLVGLVGYSQLTGRAIELFHKSINVRSVDHTKILYITADIHSWYNSLPMKLTSVESVVFPNGEPLDEAPPSFVPLFTVLYQQLLLLVNRPCLSLPSKSPEFLASMQTCIGASRTIIGALEMQLQLRQPFFLPELLSAGWMAGLILVFACQLHFYPSERGFKEISQCLRLLRLMKDHWKSAMTYYQTLTRLFSELKAGHNSKNTPNPAKRPGSEEIDYNKRARYMNHSMGNGYNPADLDPSAAIRRALTAPNSSYGRSQNQSRSQSLQNMSSSRNSSSTPDINAPSHQSAPFHSPDSSQHSGSQGSTPQPQLDQSFPASHYIFTPPGPDPAHLPADAFYSDPSNAGLADAELIEPLLGDPSVNELDLFGSVSWGSLNGDYSYNAFNG</sequence>
<evidence type="ECO:0000259" key="3">
    <source>
        <dbReference type="SMART" id="SM00906"/>
    </source>
</evidence>
<feature type="compositionally biased region" description="Basic and acidic residues" evidence="2">
    <location>
        <begin position="337"/>
        <end position="362"/>
    </location>
</feature>
<organism evidence="4 5">
    <name type="scientific">Macrophomina phaseolina (strain MS6)</name>
    <name type="common">Charcoal rot fungus</name>
    <dbReference type="NCBI Taxonomy" id="1126212"/>
    <lineage>
        <taxon>Eukaryota</taxon>
        <taxon>Fungi</taxon>
        <taxon>Dikarya</taxon>
        <taxon>Ascomycota</taxon>
        <taxon>Pezizomycotina</taxon>
        <taxon>Dothideomycetes</taxon>
        <taxon>Dothideomycetes incertae sedis</taxon>
        <taxon>Botryosphaeriales</taxon>
        <taxon>Botryosphaeriaceae</taxon>
        <taxon>Macrophomina</taxon>
    </lineage>
</organism>
<proteinExistence type="predicted"/>
<dbReference type="PANTHER" id="PTHR46910">
    <property type="entry name" value="TRANSCRIPTION FACTOR PDR1"/>
    <property type="match status" value="1"/>
</dbReference>
<reference evidence="4 5" key="1">
    <citation type="journal article" date="2012" name="BMC Genomics">
        <title>Tools to kill: Genome of one of the most destructive plant pathogenic fungi Macrophomina phaseolina.</title>
        <authorList>
            <person name="Islam M.S."/>
            <person name="Haque M.S."/>
            <person name="Islam M.M."/>
            <person name="Emdad E.M."/>
            <person name="Halim A."/>
            <person name="Hossen Q.M.M."/>
            <person name="Hossain M.Z."/>
            <person name="Ahmed B."/>
            <person name="Rahim S."/>
            <person name="Rahman M.S."/>
            <person name="Alam M.M."/>
            <person name="Hou S."/>
            <person name="Wan X."/>
            <person name="Saito J.A."/>
            <person name="Alam M."/>
        </authorList>
    </citation>
    <scope>NUCLEOTIDE SEQUENCE [LARGE SCALE GENOMIC DNA]</scope>
    <source>
        <strain evidence="4 5">MS6</strain>
    </source>
</reference>
<dbReference type="eggNOG" id="ENOG502SKTZ">
    <property type="taxonomic scope" value="Eukaryota"/>
</dbReference>
<dbReference type="InParanoid" id="K2QTI4"/>
<feature type="compositionally biased region" description="Low complexity" evidence="2">
    <location>
        <begin position="619"/>
        <end position="645"/>
    </location>
</feature>
<protein>
    <submittedName>
        <fullName evidence="4">Transcription factor fungi</fullName>
    </submittedName>
</protein>
<dbReference type="PANTHER" id="PTHR46910:SF9">
    <property type="entry name" value="MISCELLANEOUS ZN(II)2CYS6 TRANSCRIPTION FACTOR (EUROFUNG)"/>
    <property type="match status" value="1"/>
</dbReference>
<comment type="caution">
    <text evidence="4">The sequence shown here is derived from an EMBL/GenBank/DDBJ whole genome shotgun (WGS) entry which is preliminary data.</text>
</comment>
<evidence type="ECO:0000313" key="4">
    <source>
        <dbReference type="EMBL" id="EKG13036.1"/>
    </source>
</evidence>
<evidence type="ECO:0000256" key="1">
    <source>
        <dbReference type="ARBA" id="ARBA00023242"/>
    </source>
</evidence>
<dbReference type="InterPro" id="IPR050987">
    <property type="entry name" value="AtrR-like"/>
</dbReference>
<dbReference type="GO" id="GO:0006351">
    <property type="term" value="P:DNA-templated transcription"/>
    <property type="evidence" value="ECO:0007669"/>
    <property type="project" value="InterPro"/>
</dbReference>
<dbReference type="HOGENOM" id="CLU_017443_1_0_1"/>
<feature type="compositionally biased region" description="Low complexity" evidence="2">
    <location>
        <begin position="319"/>
        <end position="335"/>
    </location>
</feature>
<dbReference type="Pfam" id="PF04082">
    <property type="entry name" value="Fungal_trans"/>
    <property type="match status" value="1"/>
</dbReference>
<feature type="region of interest" description="Disordered" evidence="2">
    <location>
        <begin position="564"/>
        <end position="583"/>
    </location>
</feature>
<evidence type="ECO:0000313" key="5">
    <source>
        <dbReference type="Proteomes" id="UP000007129"/>
    </source>
</evidence>
<dbReference type="AlphaFoldDB" id="K2QTI4"/>
<dbReference type="SMART" id="SM00906">
    <property type="entry name" value="Fungal_trans"/>
    <property type="match status" value="1"/>
</dbReference>
<dbReference type="Proteomes" id="UP000007129">
    <property type="component" value="Unassembled WGS sequence"/>
</dbReference>
<feature type="region of interest" description="Disordered" evidence="2">
    <location>
        <begin position="305"/>
        <end position="362"/>
    </location>
</feature>
<dbReference type="GO" id="GO:0003700">
    <property type="term" value="F:DNA-binding transcription factor activity"/>
    <property type="evidence" value="ECO:0007669"/>
    <property type="project" value="InterPro"/>
</dbReference>
<feature type="compositionally biased region" description="Polar residues" evidence="2">
    <location>
        <begin position="646"/>
        <end position="684"/>
    </location>
</feature>
<feature type="region of interest" description="Disordered" evidence="2">
    <location>
        <begin position="618"/>
        <end position="700"/>
    </location>
</feature>
<accession>K2QTI4</accession>
<dbReference type="InterPro" id="IPR007219">
    <property type="entry name" value="XnlR_reg_dom"/>
</dbReference>
<feature type="domain" description="Xylanolytic transcriptional activator regulatory" evidence="3">
    <location>
        <begin position="218"/>
        <end position="303"/>
    </location>
</feature>
<keyword evidence="1" id="KW-0539">Nucleus</keyword>
<dbReference type="VEuPathDB" id="FungiDB:MPH_09856"/>
<dbReference type="OrthoDB" id="3266505at2759"/>
<feature type="region of interest" description="Disordered" evidence="2">
    <location>
        <begin position="43"/>
        <end position="105"/>
    </location>
</feature>
<evidence type="ECO:0000256" key="2">
    <source>
        <dbReference type="SAM" id="MobiDB-lite"/>
    </source>
</evidence>
<dbReference type="GO" id="GO:0003677">
    <property type="term" value="F:DNA binding"/>
    <property type="evidence" value="ECO:0007669"/>
    <property type="project" value="InterPro"/>
</dbReference>
<dbReference type="EMBL" id="AHHD01000419">
    <property type="protein sequence ID" value="EKG13036.1"/>
    <property type="molecule type" value="Genomic_DNA"/>
</dbReference>
<dbReference type="CDD" id="cd12148">
    <property type="entry name" value="fungal_TF_MHR"/>
    <property type="match status" value="1"/>
</dbReference>
<gene>
    <name evidence="4" type="ORF">MPH_09856</name>
</gene>
<dbReference type="STRING" id="1126212.K2QTI4"/>